<sequence length="315" mass="36589">MPANENYKRKSNGRFQDNEAVSNKKMRMSMGNEENNERAMSPETLIHNLDDVISQILSQKDLPEAVQLELKGFDASTASMEEYNKKRDQIREMLRDSALFDKKMELNLEEATIASAKLEVDKRITTRRMSRKFHEECGVQESDILYKGLDYRSTEAKASKELRDTRTASIIESCVDFQKQIQWKMNVMNHVKAKQEQPTESRHFPKSDGPSVRTRGGQDRQRENLKEQKKKILEQAKNSKNSKSKDGDPFKTPQKKVEFNALDERRIIENYALEVASELRDTSNKNRRQIAPVPFNINILDDESDDEEVHEMEID</sequence>
<keyword evidence="3" id="KW-1185">Reference proteome</keyword>
<feature type="compositionally biased region" description="Basic and acidic residues" evidence="1">
    <location>
        <begin position="243"/>
        <end position="257"/>
    </location>
</feature>
<evidence type="ECO:0000313" key="2">
    <source>
        <dbReference type="EMBL" id="CAI5449065.1"/>
    </source>
</evidence>
<organism evidence="2 3">
    <name type="scientific">Caenorhabditis angaria</name>
    <dbReference type="NCBI Taxonomy" id="860376"/>
    <lineage>
        <taxon>Eukaryota</taxon>
        <taxon>Metazoa</taxon>
        <taxon>Ecdysozoa</taxon>
        <taxon>Nematoda</taxon>
        <taxon>Chromadorea</taxon>
        <taxon>Rhabditida</taxon>
        <taxon>Rhabditina</taxon>
        <taxon>Rhabditomorpha</taxon>
        <taxon>Rhabditoidea</taxon>
        <taxon>Rhabditidae</taxon>
        <taxon>Peloderinae</taxon>
        <taxon>Caenorhabditis</taxon>
    </lineage>
</organism>
<proteinExistence type="predicted"/>
<dbReference type="EMBL" id="CANHGI010000004">
    <property type="protein sequence ID" value="CAI5449065.1"/>
    <property type="molecule type" value="Genomic_DNA"/>
</dbReference>
<evidence type="ECO:0000256" key="1">
    <source>
        <dbReference type="SAM" id="MobiDB-lite"/>
    </source>
</evidence>
<protein>
    <submittedName>
        <fullName evidence="2">Uncharacterized protein</fullName>
    </submittedName>
</protein>
<feature type="region of interest" description="Disordered" evidence="1">
    <location>
        <begin position="1"/>
        <end position="38"/>
    </location>
</feature>
<dbReference type="OrthoDB" id="5872878at2759"/>
<feature type="compositionally biased region" description="Basic and acidic residues" evidence="1">
    <location>
        <begin position="216"/>
        <end position="234"/>
    </location>
</feature>
<accession>A0A9P1N2K0</accession>
<evidence type="ECO:0000313" key="3">
    <source>
        <dbReference type="Proteomes" id="UP001152747"/>
    </source>
</evidence>
<reference evidence="2" key="1">
    <citation type="submission" date="2022-11" db="EMBL/GenBank/DDBJ databases">
        <authorList>
            <person name="Kikuchi T."/>
        </authorList>
    </citation>
    <scope>NUCLEOTIDE SEQUENCE</scope>
    <source>
        <strain evidence="2">PS1010</strain>
    </source>
</reference>
<feature type="region of interest" description="Disordered" evidence="1">
    <location>
        <begin position="192"/>
        <end position="257"/>
    </location>
</feature>
<dbReference type="AlphaFoldDB" id="A0A9P1N2K0"/>
<name>A0A9P1N2K0_9PELO</name>
<comment type="caution">
    <text evidence="2">The sequence shown here is derived from an EMBL/GenBank/DDBJ whole genome shotgun (WGS) entry which is preliminary data.</text>
</comment>
<feature type="compositionally biased region" description="Basic and acidic residues" evidence="1">
    <location>
        <begin position="193"/>
        <end position="206"/>
    </location>
</feature>
<dbReference type="Proteomes" id="UP001152747">
    <property type="component" value="Unassembled WGS sequence"/>
</dbReference>
<gene>
    <name evidence="2" type="ORF">CAMP_LOCUS11702</name>
</gene>